<dbReference type="AlphaFoldDB" id="A0A2U2B7W6"/>
<dbReference type="Gene3D" id="3.20.20.80">
    <property type="entry name" value="Glycosidases"/>
    <property type="match status" value="1"/>
</dbReference>
<dbReference type="SMART" id="SM00642">
    <property type="entry name" value="Aamy"/>
    <property type="match status" value="1"/>
</dbReference>
<reference evidence="9 10" key="1">
    <citation type="submission" date="2018-05" db="EMBL/GenBank/DDBJ databases">
        <title>Marinilabilia rubrum sp. nov., isolated from saltern sediment.</title>
        <authorList>
            <person name="Zhang R."/>
        </authorList>
    </citation>
    <scope>NUCLEOTIDE SEQUENCE [LARGE SCALE GENOMIC DNA]</scope>
    <source>
        <strain evidence="9 10">WTE16</strain>
    </source>
</reference>
<feature type="binding site" evidence="6">
    <location>
        <position position="312"/>
    </location>
    <ligand>
        <name>alpha-maltose 1-phosphate</name>
        <dbReference type="ChEBI" id="CHEBI:63576"/>
    </ligand>
</feature>
<sequence>MNGQQRVIIENVKPQINCGEFPVKRVVNDKVEVEADIFCDSHDVLNAEILYRCQNEKEWHLSEMEHDVNDRWSGCFKVPELGNCFFTVKGWADHFKTWHRDILKKIHAATDYASDLLAGAEIIRQTMSKYQDELLPEEAEFLKEALEDLTAENKPASERTTIILNNALFHIMVRYPLKNHATIYNKELEVTVERERANFSSWYEVFPRSLGKGTEQHGTFKDVIDFLPYVAEMGFDVLYLPPIHPIGKTKRKGRNNSTEAQKGDPGSPWAIGSADGGHKAIHPELGSLDDFRNLISEAAEHGIEIAMDVAFQCSPDHPYVKDHPEWFKHRPDGSLQYAENPPKKYEDIYPLNFESDDWENLWEELKSVFEYWIDKGVKIFRVDNPHTKSFRFWAWTIGELKKSHPETIFLAEAFTRPKVKYQLAKGGFTQSYTYFTWRNTKYDITTYCNELTKTEVRDFFRPNFWPNTPDILPEYLQVSQRVGFIQRLVLAATLSSNYGIYGPAFELMENTPTVPGKEEYLNSEKYELKDWDINHPGSLKKVITRINKIRRENKALQNTHSLKFHDINNEALLCYSKTSDDLSSIILVVVNLDPHYTHHGWIHLPVKDFDMDKHTSYQVHDLLSGAFYLWNGEHNYVEIDPGIMPVHIFKVRKRVRTEQDFDYFM</sequence>
<gene>
    <name evidence="6" type="primary">glgE</name>
    <name evidence="9" type="ORF">DDZ16_11110</name>
</gene>
<dbReference type="EC" id="2.4.99.16" evidence="6"/>
<dbReference type="Proteomes" id="UP000244956">
    <property type="component" value="Unassembled WGS sequence"/>
</dbReference>
<feature type="active site" description="Proton donor" evidence="6">
    <location>
        <position position="412"/>
    </location>
</feature>
<dbReference type="InterPro" id="IPR006047">
    <property type="entry name" value="GH13_cat_dom"/>
</dbReference>
<comment type="function">
    <text evidence="6">Maltosyltransferase that uses maltose 1-phosphate (M1P) as the sugar donor to elongate linear or branched alpha-(1-&gt;4)-glucans. Is involved in a branched alpha-glucan biosynthetic pathway from trehalose, together with TreS, Mak and GlgB.</text>
</comment>
<dbReference type="Gene3D" id="1.20.58.80">
    <property type="entry name" value="Phosphotransferase system, lactose/cellobiose-type IIA subunit"/>
    <property type="match status" value="1"/>
</dbReference>
<evidence type="ECO:0000256" key="1">
    <source>
        <dbReference type="ARBA" id="ARBA00011738"/>
    </source>
</evidence>
<dbReference type="InterPro" id="IPR021828">
    <property type="entry name" value="GlgE_dom_N/S"/>
</dbReference>
<feature type="site" description="Transition state stabilizer" evidence="6">
    <location>
        <position position="470"/>
    </location>
</feature>
<feature type="binding site" evidence="6">
    <location>
        <position position="347"/>
    </location>
    <ligand>
        <name>alpha-maltose 1-phosphate</name>
        <dbReference type="ChEBI" id="CHEBI:63576"/>
    </ligand>
</feature>
<comment type="similarity">
    <text evidence="6">Belongs to the glycosyl hydrolase 13 family. GlgE subfamily.</text>
</comment>
<dbReference type="OrthoDB" id="9805159at2"/>
<dbReference type="GO" id="GO:0004553">
    <property type="term" value="F:hydrolase activity, hydrolyzing O-glycosyl compounds"/>
    <property type="evidence" value="ECO:0007669"/>
    <property type="project" value="InterPro"/>
</dbReference>
<keyword evidence="10" id="KW-1185">Reference proteome</keyword>
<feature type="binding site" evidence="6">
    <location>
        <position position="252"/>
    </location>
    <ligand>
        <name>alpha-maltose 1-phosphate</name>
        <dbReference type="ChEBI" id="CHEBI:63576"/>
    </ligand>
</feature>
<comment type="subunit">
    <text evidence="1 6">Homodimer.</text>
</comment>
<dbReference type="Gene3D" id="2.60.40.1180">
    <property type="entry name" value="Golgi alpha-mannosidase II"/>
    <property type="match status" value="1"/>
</dbReference>
<accession>A0A2U2B7W6</accession>
<dbReference type="GO" id="GO:0030979">
    <property type="term" value="P:alpha-glucan biosynthetic process"/>
    <property type="evidence" value="ECO:0007669"/>
    <property type="project" value="UniProtKB-UniRule"/>
</dbReference>
<evidence type="ECO:0000256" key="5">
    <source>
        <dbReference type="ARBA" id="ARBA00048735"/>
    </source>
</evidence>
<dbReference type="InterPro" id="IPR049171">
    <property type="entry name" value="GLGE_C"/>
</dbReference>
<dbReference type="PANTHER" id="PTHR47786:SF2">
    <property type="entry name" value="GLYCOSYL HYDROLASE FAMILY 13 CATALYTIC DOMAIN-CONTAINING PROTEIN"/>
    <property type="match status" value="1"/>
</dbReference>
<protein>
    <recommendedName>
        <fullName evidence="6">Alpha-1,4-glucan:maltose-1-phosphate maltosyltransferase</fullName>
        <shortName evidence="6">GMPMT</shortName>
        <ecNumber evidence="6">2.4.99.16</ecNumber>
    </recommendedName>
    <alternativeName>
        <fullName evidence="6">(1-&gt;4)-alpha-D-glucan:maltose-1-phosphate alpha-D-maltosyltransferase</fullName>
    </alternativeName>
</protein>
<dbReference type="Gene3D" id="2.60.40.10">
    <property type="entry name" value="Immunoglobulins"/>
    <property type="match status" value="1"/>
</dbReference>
<keyword evidence="3 6" id="KW-0808">Transferase</keyword>
<evidence type="ECO:0000256" key="6">
    <source>
        <dbReference type="HAMAP-Rule" id="MF_02124"/>
    </source>
</evidence>
<evidence type="ECO:0000256" key="7">
    <source>
        <dbReference type="SAM" id="MobiDB-lite"/>
    </source>
</evidence>
<evidence type="ECO:0000256" key="2">
    <source>
        <dbReference type="ARBA" id="ARBA00022676"/>
    </source>
</evidence>
<comment type="caution">
    <text evidence="9">The sequence shown here is derived from an EMBL/GenBank/DDBJ whole genome shotgun (WGS) entry which is preliminary data.</text>
</comment>
<feature type="domain" description="Glycosyl hydrolase family 13 catalytic" evidence="8">
    <location>
        <begin position="204"/>
        <end position="550"/>
    </location>
</feature>
<dbReference type="PANTHER" id="PTHR47786">
    <property type="entry name" value="ALPHA-1,4-GLUCAN:MALTOSE-1-PHOSPHATE MALTOSYLTRANSFERASE"/>
    <property type="match status" value="1"/>
</dbReference>
<dbReference type="HAMAP" id="MF_02124">
    <property type="entry name" value="GlgE"/>
    <property type="match status" value="1"/>
</dbReference>
<dbReference type="GO" id="GO:0016758">
    <property type="term" value="F:hexosyltransferase activity"/>
    <property type="evidence" value="ECO:0007669"/>
    <property type="project" value="UniProtKB-UniRule"/>
</dbReference>
<dbReference type="InterPro" id="IPR026585">
    <property type="entry name" value="GlgE"/>
</dbReference>
<keyword evidence="2 6" id="KW-0328">Glycosyltransferase</keyword>
<feature type="active site" description="Nucleophile" evidence="6">
    <location>
        <position position="383"/>
    </location>
</feature>
<name>A0A2U2B7W6_9BACT</name>
<feature type="region of interest" description="Disordered" evidence="7">
    <location>
        <begin position="248"/>
        <end position="274"/>
    </location>
</feature>
<dbReference type="Pfam" id="PF11896">
    <property type="entry name" value="GlgE_dom_N_S"/>
    <property type="match status" value="1"/>
</dbReference>
<evidence type="ECO:0000256" key="4">
    <source>
        <dbReference type="ARBA" id="ARBA00023277"/>
    </source>
</evidence>
<comment type="catalytic activity">
    <reaction evidence="5 6">
        <text>alpha-maltose 1-phosphate + [(1-&gt;4)-alpha-D-glucosyl](n) = [(1-&gt;4)-alpha-D-glucosyl](n+2) + phosphate</text>
        <dbReference type="Rhea" id="RHEA:42692"/>
        <dbReference type="Rhea" id="RHEA-COMP:9584"/>
        <dbReference type="Rhea" id="RHEA-COMP:10183"/>
        <dbReference type="ChEBI" id="CHEBI:15444"/>
        <dbReference type="ChEBI" id="CHEBI:43474"/>
        <dbReference type="ChEBI" id="CHEBI:63576"/>
        <dbReference type="EC" id="2.4.99.16"/>
    </reaction>
</comment>
<evidence type="ECO:0000313" key="10">
    <source>
        <dbReference type="Proteomes" id="UP000244956"/>
    </source>
</evidence>
<dbReference type="EMBL" id="QEWP01000008">
    <property type="protein sequence ID" value="PWD99142.1"/>
    <property type="molecule type" value="Genomic_DNA"/>
</dbReference>
<dbReference type="InterPro" id="IPR013780">
    <property type="entry name" value="Glyco_hydro_b"/>
</dbReference>
<dbReference type="Pfam" id="PF21702">
    <property type="entry name" value="GLGE_C"/>
    <property type="match status" value="1"/>
</dbReference>
<evidence type="ECO:0000259" key="8">
    <source>
        <dbReference type="SMART" id="SM00642"/>
    </source>
</evidence>
<dbReference type="Pfam" id="PF00128">
    <property type="entry name" value="Alpha-amylase"/>
    <property type="match status" value="1"/>
</dbReference>
<proteinExistence type="inferred from homology"/>
<organism evidence="9 10">
    <name type="scientific">Marinilabilia rubra</name>
    <dbReference type="NCBI Taxonomy" id="2162893"/>
    <lineage>
        <taxon>Bacteria</taxon>
        <taxon>Pseudomonadati</taxon>
        <taxon>Bacteroidota</taxon>
        <taxon>Bacteroidia</taxon>
        <taxon>Marinilabiliales</taxon>
        <taxon>Marinilabiliaceae</taxon>
        <taxon>Marinilabilia</taxon>
    </lineage>
</organism>
<dbReference type="SUPFAM" id="SSF51445">
    <property type="entry name" value="(Trans)glycosidases"/>
    <property type="match status" value="1"/>
</dbReference>
<feature type="binding site" evidence="6">
    <location>
        <position position="384"/>
    </location>
    <ligand>
        <name>alpha-maltose 1-phosphate</name>
        <dbReference type="ChEBI" id="CHEBI:63576"/>
    </ligand>
</feature>
<dbReference type="InterPro" id="IPR017853">
    <property type="entry name" value="GH"/>
</dbReference>
<dbReference type="InterPro" id="IPR013783">
    <property type="entry name" value="Ig-like_fold"/>
</dbReference>
<evidence type="ECO:0000256" key="3">
    <source>
        <dbReference type="ARBA" id="ARBA00022679"/>
    </source>
</evidence>
<keyword evidence="4 6" id="KW-0119">Carbohydrate metabolism</keyword>
<evidence type="ECO:0000313" key="9">
    <source>
        <dbReference type="EMBL" id="PWD99142.1"/>
    </source>
</evidence>
<feature type="binding site" evidence="6">
    <location>
        <begin position="525"/>
        <end position="526"/>
    </location>
    <ligand>
        <name>alpha-maltose 1-phosphate</name>
        <dbReference type="ChEBI" id="CHEBI:63576"/>
    </ligand>
</feature>
<dbReference type="CDD" id="cd11344">
    <property type="entry name" value="AmyAc_GlgE_like"/>
    <property type="match status" value="1"/>
</dbReference>
<dbReference type="RefSeq" id="WP_109264544.1">
    <property type="nucleotide sequence ID" value="NZ_QEWP01000008.1"/>
</dbReference>